<evidence type="ECO:0000256" key="8">
    <source>
        <dbReference type="SAM" id="MobiDB-lite"/>
    </source>
</evidence>
<comment type="caution">
    <text evidence="11">The sequence shown here is derived from an EMBL/GenBank/DDBJ whole genome shotgun (WGS) entry which is preliminary data.</text>
</comment>
<sequence length="685" mass="73602">MLVAAQQPMTAACARRPASQSAPGRRAGAPAQVGRVAAAAAPARSRAAVRAQAEATKTSKAADLAAEVERLKAENDALRAALAGYQHCGPAEVTLAAPAAAGEEGAAAAAAAAPAKPAVSLAQQIEEGIQWPSPEEGSFWERPPRAAPLPLAPPPGAAGAAQRDPRSVQVVHITAEMAPHAKVGGLGDVVTGLAKACLARGHNVEIMLPYYECLPNDAIEDLRHERDFDCPKGKTWDGVFQAGNLRTQVYTGKIEGCPVILIRPDWNESNLFRGGRIYGGSYNEAEAYLYFSRACLEYLRQSGRQPDVVHVHEWQASAVPMLFWDAPARFSQDFWDAPARFSQDMPRTRVVMTIHNFDSSGECRQDEFSATGVSGELYSTIDKALDERTIGHNPERLCLLKGGIVYSNAVTTVSPNYANETLNGGAAGWLKSTLATPGVAVKYSGVLNGIDTDFWDPTHDPFLPACYSPQQQEGKALCKRFLQMGLGMTVDPDKPLVAVISRLVPQKGIHLIEHAVHRTIELGGQFVVLGTGHADSGLRNLAGGQYRDNPDVQMRFMYSEALAHQIYAAADMLLVPSMFEPCGLTQMIALRYGTVPVVRSTGGLADTVKDVDNYQGNDMQPNGYVFDGIDAGSLNSALDRAIAAYKGHPKEWAALRGRIMADAARWSWDVAAGSYVDLYNKVLSI</sequence>
<dbReference type="PANTHER" id="PTHR46083:SF1">
    <property type="entry name" value="GLYCOGEN SYNTHASE 2-RELATED"/>
    <property type="match status" value="1"/>
</dbReference>
<dbReference type="InterPro" id="IPR011835">
    <property type="entry name" value="GS/SS"/>
</dbReference>
<evidence type="ECO:0000256" key="5">
    <source>
        <dbReference type="ARBA" id="ARBA00022679"/>
    </source>
</evidence>
<keyword evidence="7" id="KW-0035">Amyloplast</keyword>
<dbReference type="InterPro" id="IPR001296">
    <property type="entry name" value="Glyco_trans_1"/>
</dbReference>
<dbReference type="SUPFAM" id="SSF53756">
    <property type="entry name" value="UDP-Glycosyltransferase/glycogen phosphorylase"/>
    <property type="match status" value="1"/>
</dbReference>
<feature type="region of interest" description="Disordered" evidence="8">
    <location>
        <begin position="1"/>
        <end position="35"/>
    </location>
</feature>
<evidence type="ECO:0000256" key="4">
    <source>
        <dbReference type="ARBA" id="ARBA00022676"/>
    </source>
</evidence>
<dbReference type="Pfam" id="PF00534">
    <property type="entry name" value="Glycos_transf_1"/>
    <property type="match status" value="1"/>
</dbReference>
<protein>
    <recommendedName>
        <fullName evidence="7">Starch synthase, chloroplastic/amyloplastic</fullName>
        <ecNumber evidence="7">2.4.1.-</ecNumber>
    </recommendedName>
</protein>
<keyword evidence="12" id="KW-1185">Reference proteome</keyword>
<comment type="similarity">
    <text evidence="3 7">Belongs to the glycosyltransferase 1 family. Bacterial/plant glycogen synthase subfamily.</text>
</comment>
<dbReference type="GO" id="GO:0004373">
    <property type="term" value="F:alpha-1,4-glucan glucosyltransferase (UDP-glucose donor) activity"/>
    <property type="evidence" value="ECO:0007669"/>
    <property type="project" value="InterPro"/>
</dbReference>
<dbReference type="STRING" id="3076.A0A2P6TH90"/>
<keyword evidence="7" id="KW-0934">Plastid</keyword>
<feature type="domain" description="Starch synthase catalytic" evidence="10">
    <location>
        <begin position="169"/>
        <end position="425"/>
    </location>
</feature>
<dbReference type="GO" id="GO:0009501">
    <property type="term" value="C:amyloplast"/>
    <property type="evidence" value="ECO:0007669"/>
    <property type="project" value="UniProtKB-SubCell"/>
</dbReference>
<feature type="compositionally biased region" description="Low complexity" evidence="8">
    <location>
        <begin position="20"/>
        <end position="35"/>
    </location>
</feature>
<dbReference type="EC" id="2.4.1.-" evidence="7"/>
<accession>A0A2P6TH90</accession>
<evidence type="ECO:0000256" key="6">
    <source>
        <dbReference type="ARBA" id="ARBA00022922"/>
    </source>
</evidence>
<evidence type="ECO:0000259" key="9">
    <source>
        <dbReference type="Pfam" id="PF00534"/>
    </source>
</evidence>
<dbReference type="Pfam" id="PF08323">
    <property type="entry name" value="Glyco_transf_5"/>
    <property type="match status" value="1"/>
</dbReference>
<gene>
    <name evidence="11" type="ORF">C2E21_7579</name>
</gene>
<dbReference type="InterPro" id="IPR013534">
    <property type="entry name" value="Starch_synth_cat_dom"/>
</dbReference>
<keyword evidence="7" id="KW-0150">Chloroplast</keyword>
<dbReference type="HAMAP" id="MF_00484">
    <property type="entry name" value="Glycogen_synth"/>
    <property type="match status" value="1"/>
</dbReference>
<organism evidence="11 12">
    <name type="scientific">Chlorella sorokiniana</name>
    <name type="common">Freshwater green alga</name>
    <dbReference type="NCBI Taxonomy" id="3076"/>
    <lineage>
        <taxon>Eukaryota</taxon>
        <taxon>Viridiplantae</taxon>
        <taxon>Chlorophyta</taxon>
        <taxon>core chlorophytes</taxon>
        <taxon>Trebouxiophyceae</taxon>
        <taxon>Chlorellales</taxon>
        <taxon>Chlorellaceae</taxon>
        <taxon>Chlorella clade</taxon>
        <taxon>Chlorella</taxon>
    </lineage>
</organism>
<dbReference type="AlphaFoldDB" id="A0A2P6TH90"/>
<dbReference type="CDD" id="cd03791">
    <property type="entry name" value="GT5_Glycogen_synthase_DULL1-like"/>
    <property type="match status" value="1"/>
</dbReference>
<dbReference type="OrthoDB" id="2018403at2759"/>
<name>A0A2P6TH90_CHLSO</name>
<evidence type="ECO:0000256" key="7">
    <source>
        <dbReference type="RuleBase" id="RU361232"/>
    </source>
</evidence>
<evidence type="ECO:0000256" key="2">
    <source>
        <dbReference type="ARBA" id="ARBA00004727"/>
    </source>
</evidence>
<dbReference type="GO" id="GO:0009011">
    <property type="term" value="F:alpha-1,4-glucan glucosyltransferase (ADP-glucose donor) activity"/>
    <property type="evidence" value="ECO:0007669"/>
    <property type="project" value="UniProtKB-EC"/>
</dbReference>
<reference evidence="11 12" key="1">
    <citation type="journal article" date="2018" name="Plant J.">
        <title>Genome sequences of Chlorella sorokiniana UTEX 1602 and Micractinium conductrix SAG 241.80: implications to maltose excretion by a green alga.</title>
        <authorList>
            <person name="Arriola M.B."/>
            <person name="Velmurugan N."/>
            <person name="Zhang Y."/>
            <person name="Plunkett M.H."/>
            <person name="Hondzo H."/>
            <person name="Barney B.M."/>
        </authorList>
    </citation>
    <scope>NUCLEOTIDE SEQUENCE [LARGE SCALE GENOMIC DNA]</scope>
    <source>
        <strain evidence="12">UTEX 1602</strain>
    </source>
</reference>
<comment type="pathway">
    <text evidence="2 7">Glycan biosynthesis; starch biosynthesis.</text>
</comment>
<evidence type="ECO:0000313" key="11">
    <source>
        <dbReference type="EMBL" id="PRW33651.1"/>
    </source>
</evidence>
<dbReference type="PANTHER" id="PTHR46083">
    <property type="match status" value="1"/>
</dbReference>
<evidence type="ECO:0000256" key="1">
    <source>
        <dbReference type="ARBA" id="ARBA00001478"/>
    </source>
</evidence>
<dbReference type="Proteomes" id="UP000239899">
    <property type="component" value="Unassembled WGS sequence"/>
</dbReference>
<feature type="compositionally biased region" description="Pro residues" evidence="8">
    <location>
        <begin position="145"/>
        <end position="156"/>
    </location>
</feature>
<dbReference type="EMBL" id="LHPG02000016">
    <property type="protein sequence ID" value="PRW33651.1"/>
    <property type="molecule type" value="Genomic_DNA"/>
</dbReference>
<keyword evidence="4 7" id="KW-0328">Glycosyltransferase</keyword>
<feature type="domain" description="Glycosyl transferase family 1" evidence="9">
    <location>
        <begin position="491"/>
        <end position="643"/>
    </location>
</feature>
<dbReference type="NCBIfam" id="TIGR02095">
    <property type="entry name" value="glgA"/>
    <property type="match status" value="1"/>
</dbReference>
<feature type="region of interest" description="Disordered" evidence="8">
    <location>
        <begin position="133"/>
        <end position="162"/>
    </location>
</feature>
<keyword evidence="5" id="KW-0808">Transferase</keyword>
<evidence type="ECO:0000259" key="10">
    <source>
        <dbReference type="Pfam" id="PF08323"/>
    </source>
</evidence>
<keyword evidence="6 7" id="KW-0750">Starch biosynthesis</keyword>
<comment type="subcellular location">
    <subcellularLocation>
        <location evidence="7">Plastid</location>
        <location evidence="7">Chloroplast</location>
    </subcellularLocation>
    <subcellularLocation>
        <location evidence="7">Plastid</location>
        <location evidence="7">Amyloplast</location>
    </subcellularLocation>
</comment>
<dbReference type="Gene3D" id="3.40.50.2000">
    <property type="entry name" value="Glycogen Phosphorylase B"/>
    <property type="match status" value="2"/>
</dbReference>
<proteinExistence type="inferred from homology"/>
<dbReference type="GO" id="GO:0009507">
    <property type="term" value="C:chloroplast"/>
    <property type="evidence" value="ECO:0007669"/>
    <property type="project" value="UniProtKB-SubCell"/>
</dbReference>
<comment type="catalytic activity">
    <reaction evidence="1">
        <text>[(1-&gt;4)-alpha-D-glucosyl](n) + ADP-alpha-D-glucose = [(1-&gt;4)-alpha-D-glucosyl](n+1) + ADP + H(+)</text>
        <dbReference type="Rhea" id="RHEA:18189"/>
        <dbReference type="Rhea" id="RHEA-COMP:9584"/>
        <dbReference type="Rhea" id="RHEA-COMP:9587"/>
        <dbReference type="ChEBI" id="CHEBI:15378"/>
        <dbReference type="ChEBI" id="CHEBI:15444"/>
        <dbReference type="ChEBI" id="CHEBI:57498"/>
        <dbReference type="ChEBI" id="CHEBI:456216"/>
        <dbReference type="EC" id="2.4.1.21"/>
    </reaction>
</comment>
<dbReference type="GO" id="GO:0019252">
    <property type="term" value="P:starch biosynthetic process"/>
    <property type="evidence" value="ECO:0007669"/>
    <property type="project" value="UniProtKB-UniRule"/>
</dbReference>
<dbReference type="UniPathway" id="UPA00152"/>
<evidence type="ECO:0000313" key="12">
    <source>
        <dbReference type="Proteomes" id="UP000239899"/>
    </source>
</evidence>
<evidence type="ECO:0000256" key="3">
    <source>
        <dbReference type="ARBA" id="ARBA00010281"/>
    </source>
</evidence>